<proteinExistence type="predicted"/>
<name>A0A379LTG1_9NOCA</name>
<dbReference type="InterPro" id="IPR036388">
    <property type="entry name" value="WH-like_DNA-bd_sf"/>
</dbReference>
<dbReference type="InterPro" id="IPR015797">
    <property type="entry name" value="NUDIX_hydrolase-like_dom_sf"/>
</dbReference>
<protein>
    <submittedName>
        <fullName evidence="2">Hydrolase</fullName>
    </submittedName>
</protein>
<dbReference type="InterPro" id="IPR054105">
    <property type="entry name" value="WHD_NrtR"/>
</dbReference>
<feature type="domain" description="Nudix hydrolase" evidence="1">
    <location>
        <begin position="18"/>
        <end position="142"/>
    </location>
</feature>
<evidence type="ECO:0000313" key="2">
    <source>
        <dbReference type="EMBL" id="SUE13327.1"/>
    </source>
</evidence>
<dbReference type="Gene3D" id="1.10.10.10">
    <property type="entry name" value="Winged helix-like DNA-binding domain superfamily/Winged helix DNA-binding domain"/>
    <property type="match status" value="1"/>
</dbReference>
<keyword evidence="3" id="KW-1185">Reference proteome</keyword>
<evidence type="ECO:0000313" key="3">
    <source>
        <dbReference type="Proteomes" id="UP000254569"/>
    </source>
</evidence>
<dbReference type="Gene3D" id="3.90.79.10">
    <property type="entry name" value="Nucleoside Triphosphate Pyrophosphohydrolase"/>
    <property type="match status" value="1"/>
</dbReference>
<evidence type="ECO:0000259" key="1">
    <source>
        <dbReference type="PROSITE" id="PS51462"/>
    </source>
</evidence>
<keyword evidence="2" id="KW-0378">Hydrolase</keyword>
<dbReference type="PROSITE" id="PS51462">
    <property type="entry name" value="NUDIX"/>
    <property type="match status" value="1"/>
</dbReference>
<dbReference type="PANTHER" id="PTHR43736:SF4">
    <property type="entry name" value="SLR1690 PROTEIN"/>
    <property type="match status" value="1"/>
</dbReference>
<dbReference type="SUPFAM" id="SSF55811">
    <property type="entry name" value="Nudix"/>
    <property type="match status" value="1"/>
</dbReference>
<dbReference type="CDD" id="cd18873">
    <property type="entry name" value="NUDIX_NadM_like"/>
    <property type="match status" value="1"/>
</dbReference>
<accession>A0A379LTG1</accession>
<gene>
    <name evidence="2" type="ORF">NCTC13296_00135</name>
</gene>
<dbReference type="SUPFAM" id="SSF46785">
    <property type="entry name" value="Winged helix' DNA-binding domain"/>
    <property type="match status" value="1"/>
</dbReference>
<dbReference type="EMBL" id="UGVI01000001">
    <property type="protein sequence ID" value="SUE13327.1"/>
    <property type="molecule type" value="Genomic_DNA"/>
</dbReference>
<dbReference type="AlphaFoldDB" id="A0A379LTG1"/>
<organism evidence="2 3">
    <name type="scientific">Rhodococcus gordoniae</name>
    <dbReference type="NCBI Taxonomy" id="223392"/>
    <lineage>
        <taxon>Bacteria</taxon>
        <taxon>Bacillati</taxon>
        <taxon>Actinomycetota</taxon>
        <taxon>Actinomycetes</taxon>
        <taxon>Mycobacteriales</taxon>
        <taxon>Nocardiaceae</taxon>
        <taxon>Rhodococcus</taxon>
    </lineage>
</organism>
<dbReference type="Pfam" id="PF00293">
    <property type="entry name" value="NUDIX"/>
    <property type="match status" value="1"/>
</dbReference>
<dbReference type="InterPro" id="IPR036390">
    <property type="entry name" value="WH_DNA-bd_sf"/>
</dbReference>
<dbReference type="InterPro" id="IPR000086">
    <property type="entry name" value="NUDIX_hydrolase_dom"/>
</dbReference>
<dbReference type="Proteomes" id="UP000254569">
    <property type="component" value="Unassembled WGS sequence"/>
</dbReference>
<reference evidence="2 3" key="1">
    <citation type="submission" date="2018-06" db="EMBL/GenBank/DDBJ databases">
        <authorList>
            <consortium name="Pathogen Informatics"/>
            <person name="Doyle S."/>
        </authorList>
    </citation>
    <scope>NUCLEOTIDE SEQUENCE [LARGE SCALE GENOMIC DNA]</scope>
    <source>
        <strain evidence="2 3">NCTC13296</strain>
    </source>
</reference>
<dbReference type="GO" id="GO:0016787">
    <property type="term" value="F:hydrolase activity"/>
    <property type="evidence" value="ECO:0007669"/>
    <property type="project" value="UniProtKB-KW"/>
</dbReference>
<dbReference type="Pfam" id="PF21906">
    <property type="entry name" value="WHD_NrtR"/>
    <property type="match status" value="1"/>
</dbReference>
<sequence>MSTMGTPTDSTGRSLTDYPRPSVAVDVAVLTVDEVLKVLVVERPEGSFALPGTFLHPGERLAEAAERALRDKAGLTGVDFHQLAMLDDPERDDRGWVLSMAHGAAVPVAEIPAEAHLVPTTETTGLAFDHAEIVDLAVADLRRRYSAAVDPGNFLGEQFTVLDLRMLYETVYARSYPKDTFRRHLLHGLEPTGELRREGTGRPAEIYRRRDTPLPSSTAAFLLQ</sequence>
<dbReference type="PANTHER" id="PTHR43736">
    <property type="entry name" value="ADP-RIBOSE PYROPHOSPHATASE"/>
    <property type="match status" value="1"/>
</dbReference>